<feature type="compositionally biased region" description="Gly residues" evidence="3">
    <location>
        <begin position="1"/>
        <end position="15"/>
    </location>
</feature>
<dbReference type="CDD" id="cd02846">
    <property type="entry name" value="PAZ_argonaute_like"/>
    <property type="match status" value="1"/>
</dbReference>
<organism evidence="6 7">
    <name type="scientific">Rhynchospora tenuis</name>
    <dbReference type="NCBI Taxonomy" id="198213"/>
    <lineage>
        <taxon>Eukaryota</taxon>
        <taxon>Viridiplantae</taxon>
        <taxon>Streptophyta</taxon>
        <taxon>Embryophyta</taxon>
        <taxon>Tracheophyta</taxon>
        <taxon>Spermatophyta</taxon>
        <taxon>Magnoliopsida</taxon>
        <taxon>Liliopsida</taxon>
        <taxon>Poales</taxon>
        <taxon>Cyperaceae</taxon>
        <taxon>Cyperoideae</taxon>
        <taxon>Rhynchosporeae</taxon>
        <taxon>Rhynchospora</taxon>
    </lineage>
</organism>
<feature type="domain" description="Piwi" evidence="5">
    <location>
        <begin position="563"/>
        <end position="868"/>
    </location>
</feature>
<dbReference type="InterPro" id="IPR045246">
    <property type="entry name" value="Piwi_ago-like"/>
</dbReference>
<dbReference type="Proteomes" id="UP001210211">
    <property type="component" value="Unassembled WGS sequence"/>
</dbReference>
<dbReference type="InterPro" id="IPR032474">
    <property type="entry name" value="Argonaute_N"/>
</dbReference>
<dbReference type="Pfam" id="PF02170">
    <property type="entry name" value="PAZ"/>
    <property type="match status" value="1"/>
</dbReference>
<dbReference type="SUPFAM" id="SSF101690">
    <property type="entry name" value="PAZ domain"/>
    <property type="match status" value="1"/>
</dbReference>
<dbReference type="AlphaFoldDB" id="A0AAD6EPS0"/>
<proteinExistence type="inferred from homology"/>
<evidence type="ECO:0000313" key="6">
    <source>
        <dbReference type="EMBL" id="KAJ3696658.1"/>
    </source>
</evidence>
<feature type="compositionally biased region" description="Polar residues" evidence="3">
    <location>
        <begin position="24"/>
        <end position="38"/>
    </location>
</feature>
<keyword evidence="7" id="KW-1185">Reference proteome</keyword>
<keyword evidence="2" id="KW-0943">RNA-mediated gene silencing</keyword>
<comment type="similarity">
    <text evidence="1">Belongs to the argonaute family. Ago subfamily.</text>
</comment>
<dbReference type="Pfam" id="PF16487">
    <property type="entry name" value="ArgoMid"/>
    <property type="match status" value="1"/>
</dbReference>
<dbReference type="InterPro" id="IPR003165">
    <property type="entry name" value="Piwi"/>
</dbReference>
<dbReference type="Gene3D" id="2.170.260.10">
    <property type="entry name" value="paz domain"/>
    <property type="match status" value="1"/>
</dbReference>
<evidence type="ECO:0000256" key="1">
    <source>
        <dbReference type="ARBA" id="ARBA00008201"/>
    </source>
</evidence>
<dbReference type="InterPro" id="IPR036085">
    <property type="entry name" value="PAZ_dom_sf"/>
</dbReference>
<dbReference type="InterPro" id="IPR032472">
    <property type="entry name" value="ArgoL2"/>
</dbReference>
<dbReference type="InterPro" id="IPR003100">
    <property type="entry name" value="PAZ_dom"/>
</dbReference>
<evidence type="ECO:0000259" key="5">
    <source>
        <dbReference type="PROSITE" id="PS50822"/>
    </source>
</evidence>
<feature type="domain" description="PAZ" evidence="4">
    <location>
        <begin position="272"/>
        <end position="386"/>
    </location>
</feature>
<dbReference type="GO" id="GO:0031047">
    <property type="term" value="P:regulatory ncRNA-mediated gene silencing"/>
    <property type="evidence" value="ECO:0007669"/>
    <property type="project" value="UniProtKB-KW"/>
</dbReference>
<dbReference type="InterPro" id="IPR032473">
    <property type="entry name" value="Argonaute_Mid_dom"/>
</dbReference>
<dbReference type="InterPro" id="IPR014811">
    <property type="entry name" value="ArgoL1"/>
</dbReference>
<accession>A0AAD6EPS0</accession>
<dbReference type="SUPFAM" id="SSF53098">
    <property type="entry name" value="Ribonuclease H-like"/>
    <property type="match status" value="1"/>
</dbReference>
<evidence type="ECO:0000313" key="7">
    <source>
        <dbReference type="Proteomes" id="UP001210211"/>
    </source>
</evidence>
<dbReference type="Pfam" id="PF02171">
    <property type="entry name" value="Piwi"/>
    <property type="match status" value="1"/>
</dbReference>
<dbReference type="FunFam" id="3.40.50.2300:FF:000110">
    <property type="entry name" value="Argonaute 10"/>
    <property type="match status" value="1"/>
</dbReference>
<dbReference type="SMART" id="SM01163">
    <property type="entry name" value="DUF1785"/>
    <property type="match status" value="1"/>
</dbReference>
<gene>
    <name evidence="6" type="ORF">LUZ61_000363</name>
</gene>
<dbReference type="EMBL" id="JAMRDG010000001">
    <property type="protein sequence ID" value="KAJ3696658.1"/>
    <property type="molecule type" value="Genomic_DNA"/>
</dbReference>
<evidence type="ECO:0000256" key="2">
    <source>
        <dbReference type="ARBA" id="ARBA00023158"/>
    </source>
</evidence>
<sequence>MSSYRGGHGGRGRGGVWTRRVGHSDNQGQGSASQYSTNELEEQMSKLALQPATPPENMVGTGKAKFLCRPGIGTRGRKVVIRANHFLVQLAGKELHHYDVTIIPIVTSRGTNREVIRALVKVYRHSSLEGRLPVYDGRKSLYTAGPLPFESQRFEVSLTDEDQPLRKRVFKVEIKHVGSANLRHLEVFLMGGQPDAPQDVIQALDIVLGEHPSNSNSVIPVGRSFFSDSFGSHKLGDGLDSWRGFYKSLRPTQMGLSLNVDTSSMAFIDSTLVSEFVSKLIGKNLISSRLTNADIVKMKKTLKGIKVEVTHRGTTRRKYRISGLTTVATRDLIFTCDELGTTKKLVDYFRDVYRHNIIFLDVPCLVVGGNPKRPIYLPMEVCMIVKGQRYEKKLNENQKTNLLRATCQKPVDRENNIIKILRDNNYGEDTFAIEFGLTVSGRPTTIESRVLPPPLLKYHETGVQKECMPRFGAWNMNDKKLVDGGKVNFWYCISFSPNFTPNDARWFCKELGDVCRVSGMEFAERPILPPIAAPGDRLEMVLKSRYQDAVNALRDHEDKLPDLLIAILPVNNGNLYSHLKRICETEIGLVTQCCSIKKLVRANPVYLSNLALKINVKVGGRNTVLADAITRRVPVVGREPTIIFGADVSHPPPGEDGNPSIAAVVASQDWPEMTTYLGTSRTQKHRQEIIFHLSEMVKNLLVSFRRKTNLEPKKIIFFRDGVSEGQFQRVLQYEISAIRNACKQLRADYVPSITFIVVQKRHHTRLFPTDNRSMDRSGNILPGTVVDTKICHPIEFDFYLCSHAGIQGTSRPAHYRVLWDDNGFSADELQTLTYYLCYINARCTRSISIVAPTYYAHHFASRSSSYVEPGDSGSFVAGSSASRDEASSAMIKQLPALKDNIKEVMFYC</sequence>
<comment type="caution">
    <text evidence="6">The sequence shown here is derived from an EMBL/GenBank/DDBJ whole genome shotgun (WGS) entry which is preliminary data.</text>
</comment>
<dbReference type="PROSITE" id="PS50821">
    <property type="entry name" value="PAZ"/>
    <property type="match status" value="1"/>
</dbReference>
<dbReference type="Pfam" id="PF16488">
    <property type="entry name" value="ArgoL2"/>
    <property type="match status" value="1"/>
</dbReference>
<dbReference type="InterPro" id="IPR012337">
    <property type="entry name" value="RNaseH-like_sf"/>
</dbReference>
<dbReference type="GO" id="GO:0003723">
    <property type="term" value="F:RNA binding"/>
    <property type="evidence" value="ECO:0007669"/>
    <property type="project" value="InterPro"/>
</dbReference>
<dbReference type="InterPro" id="IPR036397">
    <property type="entry name" value="RNaseH_sf"/>
</dbReference>
<evidence type="ECO:0008006" key="8">
    <source>
        <dbReference type="Google" id="ProtNLM"/>
    </source>
</evidence>
<dbReference type="PROSITE" id="PS50822">
    <property type="entry name" value="PIWI"/>
    <property type="match status" value="1"/>
</dbReference>
<feature type="region of interest" description="Disordered" evidence="3">
    <location>
        <begin position="1"/>
        <end position="42"/>
    </location>
</feature>
<dbReference type="Pfam" id="PF16486">
    <property type="entry name" value="ArgoN"/>
    <property type="match status" value="1"/>
</dbReference>
<dbReference type="Pfam" id="PF08699">
    <property type="entry name" value="ArgoL1"/>
    <property type="match status" value="1"/>
</dbReference>
<dbReference type="Gene3D" id="3.40.50.2300">
    <property type="match status" value="1"/>
</dbReference>
<dbReference type="PANTHER" id="PTHR22891">
    <property type="entry name" value="EUKARYOTIC TRANSLATION INITIATION FACTOR 2C"/>
    <property type="match status" value="1"/>
</dbReference>
<evidence type="ECO:0000259" key="4">
    <source>
        <dbReference type="PROSITE" id="PS50821"/>
    </source>
</evidence>
<evidence type="ECO:0000256" key="3">
    <source>
        <dbReference type="SAM" id="MobiDB-lite"/>
    </source>
</evidence>
<reference evidence="6 7" key="1">
    <citation type="journal article" date="2022" name="Cell">
        <title>Repeat-based holocentromeres influence genome architecture and karyotype evolution.</title>
        <authorList>
            <person name="Hofstatter P.G."/>
            <person name="Thangavel G."/>
            <person name="Lux T."/>
            <person name="Neumann P."/>
            <person name="Vondrak T."/>
            <person name="Novak P."/>
            <person name="Zhang M."/>
            <person name="Costa L."/>
            <person name="Castellani M."/>
            <person name="Scott A."/>
            <person name="Toegelov H."/>
            <person name="Fuchs J."/>
            <person name="Mata-Sucre Y."/>
            <person name="Dias Y."/>
            <person name="Vanzela A.L.L."/>
            <person name="Huettel B."/>
            <person name="Almeida C.C.S."/>
            <person name="Simkova H."/>
            <person name="Souza G."/>
            <person name="Pedrosa-Harand A."/>
            <person name="Macas J."/>
            <person name="Mayer K.F.X."/>
            <person name="Houben A."/>
            <person name="Marques A."/>
        </authorList>
    </citation>
    <scope>NUCLEOTIDE SEQUENCE [LARGE SCALE GENOMIC DNA]</scope>
    <source>
        <strain evidence="6">RhyTen1mFocal</strain>
    </source>
</reference>
<name>A0AAD6EPS0_9POAL</name>
<dbReference type="Gene3D" id="3.30.420.10">
    <property type="entry name" value="Ribonuclease H-like superfamily/Ribonuclease H"/>
    <property type="match status" value="1"/>
</dbReference>
<dbReference type="SMART" id="SM00950">
    <property type="entry name" value="Piwi"/>
    <property type="match status" value="1"/>
</dbReference>
<protein>
    <recommendedName>
        <fullName evidence="8">Argonaute-like protein</fullName>
    </recommendedName>
</protein>
<dbReference type="CDD" id="cd04657">
    <property type="entry name" value="Piwi_ago-like"/>
    <property type="match status" value="1"/>
</dbReference>